<evidence type="ECO:0000313" key="9">
    <source>
        <dbReference type="EMBL" id="RGB79750.1"/>
    </source>
</evidence>
<comment type="caution">
    <text evidence="9">The sequence shown here is derived from an EMBL/GenBank/DDBJ whole genome shotgun (WGS) entry which is preliminary data.</text>
</comment>
<dbReference type="Gene3D" id="2.30.30.40">
    <property type="entry name" value="SH3 Domains"/>
    <property type="match status" value="5"/>
</dbReference>
<dbReference type="PANTHER" id="PTHR34408">
    <property type="entry name" value="FAMILY PROTEIN, PUTATIVE-RELATED"/>
    <property type="match status" value="1"/>
</dbReference>
<feature type="domain" description="SH3b" evidence="7">
    <location>
        <begin position="459"/>
        <end position="523"/>
    </location>
</feature>
<reference evidence="9 10" key="1">
    <citation type="submission" date="2018-08" db="EMBL/GenBank/DDBJ databases">
        <title>A genome reference for cultivated species of the human gut microbiota.</title>
        <authorList>
            <person name="Zou Y."/>
            <person name="Xue W."/>
            <person name="Luo G."/>
        </authorList>
    </citation>
    <scope>NUCLEOTIDE SEQUENCE [LARGE SCALE GENOMIC DNA]</scope>
    <source>
        <strain evidence="9 10">AF45-17</strain>
    </source>
</reference>
<dbReference type="EMBL" id="QVEP01000019">
    <property type="protein sequence ID" value="RGB79750.1"/>
    <property type="molecule type" value="Genomic_DNA"/>
</dbReference>
<dbReference type="InterPro" id="IPR000064">
    <property type="entry name" value="NLP_P60_dom"/>
</dbReference>
<feature type="compositionally biased region" description="Basic and acidic residues" evidence="5">
    <location>
        <begin position="222"/>
        <end position="241"/>
    </location>
</feature>
<evidence type="ECO:0000256" key="1">
    <source>
        <dbReference type="ARBA" id="ARBA00007074"/>
    </source>
</evidence>
<evidence type="ECO:0000259" key="8">
    <source>
        <dbReference type="PROSITE" id="PS51935"/>
    </source>
</evidence>
<dbReference type="SUPFAM" id="SSF54001">
    <property type="entry name" value="Cysteine proteinases"/>
    <property type="match status" value="1"/>
</dbReference>
<dbReference type="InterPro" id="IPR038765">
    <property type="entry name" value="Papain-like_cys_pep_sf"/>
</dbReference>
<name>A0A3E2TN69_9FIRM</name>
<organism evidence="9 10">
    <name type="scientific">Coprococcus catus</name>
    <dbReference type="NCBI Taxonomy" id="116085"/>
    <lineage>
        <taxon>Bacteria</taxon>
        <taxon>Bacillati</taxon>
        <taxon>Bacillota</taxon>
        <taxon>Clostridia</taxon>
        <taxon>Lachnospirales</taxon>
        <taxon>Lachnospiraceae</taxon>
        <taxon>Coprococcus</taxon>
    </lineage>
</organism>
<dbReference type="InterPro" id="IPR052354">
    <property type="entry name" value="Cell_Wall_Dynamics_Protein"/>
</dbReference>
<sequence>MVNHRYKRAVLGITTALVVSACTVPAMAAPITINTDQSISVVSTDSTYVGGLDLEARIITTVEQDQRSPYAKKGIAVADDYLKIHTEPNGDADVVGKLYSGSGCEIEEVKDGWAHITSGDCDGYVEAKYLLTGTDAEAYAEEHKVSELVAKSQSEQMYMYEEPSADAKIVTTVLWDQELTVLGASDDGQWVQVKVGDNTGYIPADSVVLDVKYEEAVSVDEEQTKKESETAETEAETKATETETSETEAETEKETTAETETKAAETETAETKATETEKTQQDKASSASYTDVNETVWATYSVSIRSAASTDADKLDVLVGSYSITRTGVGDNGWSKVDYNGQTGYIKSEYLTTTKPAAASDSTQQTTEKKQETKETVYATAGVNIRAKASADADVIGTLIAGYSVIRTSDSNGWSKVDYNGQTGYIKSDYLTTTKPQVTESNQTSSSSNTSSSKSDIEEVKETVYATAGVNIRAKASADADKIGTLAAGGSITRTGKTSSGWSRVDYNGQTGYIKSDYLTTTKPTVTSNTTASSTSSSSSLGQQIADFAVQYVGYPYVYGGNSLTNGVDCSGFTQQVYLHFGYSIPRRASIQATVGTSVAISDLQPGDLVFYGDSEGVGHVVIYIGNGKVVHASTPSKGIIISDLYYRTPMCAKRII</sequence>
<keyword evidence="6" id="KW-0732">Signal</keyword>
<accession>A0A3E2TN69</accession>
<dbReference type="Gene3D" id="3.90.1720.10">
    <property type="entry name" value="endopeptidase domain like (from Nostoc punctiforme)"/>
    <property type="match status" value="1"/>
</dbReference>
<feature type="domain" description="SH3b" evidence="7">
    <location>
        <begin position="147"/>
        <end position="211"/>
    </location>
</feature>
<comment type="similarity">
    <text evidence="1">Belongs to the peptidase C40 family.</text>
</comment>
<evidence type="ECO:0000256" key="5">
    <source>
        <dbReference type="SAM" id="MobiDB-lite"/>
    </source>
</evidence>
<evidence type="ECO:0000256" key="3">
    <source>
        <dbReference type="ARBA" id="ARBA00022801"/>
    </source>
</evidence>
<evidence type="ECO:0000256" key="2">
    <source>
        <dbReference type="ARBA" id="ARBA00022670"/>
    </source>
</evidence>
<dbReference type="PROSITE" id="PS51935">
    <property type="entry name" value="NLPC_P60"/>
    <property type="match status" value="1"/>
</dbReference>
<dbReference type="SMART" id="SM00287">
    <property type="entry name" value="SH3b"/>
    <property type="match status" value="5"/>
</dbReference>
<feature type="domain" description="SH3b" evidence="7">
    <location>
        <begin position="372"/>
        <end position="435"/>
    </location>
</feature>
<dbReference type="GO" id="GO:0006508">
    <property type="term" value="P:proteolysis"/>
    <property type="evidence" value="ECO:0007669"/>
    <property type="project" value="UniProtKB-KW"/>
</dbReference>
<protein>
    <recommendedName>
        <fullName evidence="11">Peptidoglycan endopeptidase</fullName>
    </recommendedName>
</protein>
<feature type="region of interest" description="Disordered" evidence="5">
    <location>
        <begin position="217"/>
        <end position="288"/>
    </location>
</feature>
<dbReference type="Pfam" id="PF00877">
    <property type="entry name" value="NLPC_P60"/>
    <property type="match status" value="1"/>
</dbReference>
<gene>
    <name evidence="9" type="ORF">DW070_08955</name>
</gene>
<keyword evidence="3" id="KW-0378">Hydrolase</keyword>
<dbReference type="PROSITE" id="PS51781">
    <property type="entry name" value="SH3B"/>
    <property type="match status" value="5"/>
</dbReference>
<feature type="region of interest" description="Disordered" evidence="5">
    <location>
        <begin position="436"/>
        <end position="458"/>
    </location>
</feature>
<dbReference type="Proteomes" id="UP000260773">
    <property type="component" value="Unassembled WGS sequence"/>
</dbReference>
<evidence type="ECO:0000313" key="10">
    <source>
        <dbReference type="Proteomes" id="UP000260773"/>
    </source>
</evidence>
<proteinExistence type="inferred from homology"/>
<evidence type="ECO:0000256" key="4">
    <source>
        <dbReference type="ARBA" id="ARBA00022807"/>
    </source>
</evidence>
<dbReference type="Pfam" id="PF08239">
    <property type="entry name" value="SH3_3"/>
    <property type="match status" value="4"/>
</dbReference>
<evidence type="ECO:0008006" key="11">
    <source>
        <dbReference type="Google" id="ProtNLM"/>
    </source>
</evidence>
<dbReference type="InterPro" id="IPR003646">
    <property type="entry name" value="SH3-like_bac-type"/>
</dbReference>
<feature type="signal peptide" evidence="6">
    <location>
        <begin position="1"/>
        <end position="28"/>
    </location>
</feature>
<dbReference type="RefSeq" id="WP_117528406.1">
    <property type="nucleotide sequence ID" value="NZ_JAQCWV010000023.1"/>
</dbReference>
<evidence type="ECO:0000256" key="6">
    <source>
        <dbReference type="SAM" id="SignalP"/>
    </source>
</evidence>
<dbReference type="PROSITE" id="PS51257">
    <property type="entry name" value="PROKAR_LIPOPROTEIN"/>
    <property type="match status" value="1"/>
</dbReference>
<dbReference type="GO" id="GO:0008234">
    <property type="term" value="F:cysteine-type peptidase activity"/>
    <property type="evidence" value="ECO:0007669"/>
    <property type="project" value="UniProtKB-KW"/>
</dbReference>
<evidence type="ECO:0000259" key="7">
    <source>
        <dbReference type="PROSITE" id="PS51781"/>
    </source>
</evidence>
<dbReference type="AlphaFoldDB" id="A0A3E2TN69"/>
<feature type="domain" description="SH3b" evidence="7">
    <location>
        <begin position="71"/>
        <end position="134"/>
    </location>
</feature>
<feature type="domain" description="NlpC/P60" evidence="8">
    <location>
        <begin position="539"/>
        <end position="657"/>
    </location>
</feature>
<feature type="compositionally biased region" description="Low complexity" evidence="5">
    <location>
        <begin position="441"/>
        <end position="454"/>
    </location>
</feature>
<feature type="domain" description="SH3b" evidence="7">
    <location>
        <begin position="284"/>
        <end position="355"/>
    </location>
</feature>
<keyword evidence="4" id="KW-0788">Thiol protease</keyword>
<feature type="chain" id="PRO_5017712375" description="Peptidoglycan endopeptidase" evidence="6">
    <location>
        <begin position="29"/>
        <end position="657"/>
    </location>
</feature>
<feature type="compositionally biased region" description="Basic and acidic residues" evidence="5">
    <location>
        <begin position="250"/>
        <end position="281"/>
    </location>
</feature>
<dbReference type="PANTHER" id="PTHR34408:SF2">
    <property type="entry name" value="CELL WALL-BINDING PROTEIN YWSB"/>
    <property type="match status" value="1"/>
</dbReference>
<keyword evidence="2" id="KW-0645">Protease</keyword>